<gene>
    <name evidence="1" type="ORF">L1987_65535</name>
</gene>
<name>A0ACB9BUN2_9ASTR</name>
<proteinExistence type="predicted"/>
<evidence type="ECO:0000313" key="2">
    <source>
        <dbReference type="Proteomes" id="UP001056120"/>
    </source>
</evidence>
<reference evidence="2" key="1">
    <citation type="journal article" date="2022" name="Mol. Ecol. Resour.">
        <title>The genomes of chicory, endive, great burdock and yacon provide insights into Asteraceae palaeo-polyploidization history and plant inulin production.</title>
        <authorList>
            <person name="Fan W."/>
            <person name="Wang S."/>
            <person name="Wang H."/>
            <person name="Wang A."/>
            <person name="Jiang F."/>
            <person name="Liu H."/>
            <person name="Zhao H."/>
            <person name="Xu D."/>
            <person name="Zhang Y."/>
        </authorList>
    </citation>
    <scope>NUCLEOTIDE SEQUENCE [LARGE SCALE GENOMIC DNA]</scope>
    <source>
        <strain evidence="2">cv. Yunnan</strain>
    </source>
</reference>
<keyword evidence="2" id="KW-1185">Reference proteome</keyword>
<organism evidence="1 2">
    <name type="scientific">Smallanthus sonchifolius</name>
    <dbReference type="NCBI Taxonomy" id="185202"/>
    <lineage>
        <taxon>Eukaryota</taxon>
        <taxon>Viridiplantae</taxon>
        <taxon>Streptophyta</taxon>
        <taxon>Embryophyta</taxon>
        <taxon>Tracheophyta</taxon>
        <taxon>Spermatophyta</taxon>
        <taxon>Magnoliopsida</taxon>
        <taxon>eudicotyledons</taxon>
        <taxon>Gunneridae</taxon>
        <taxon>Pentapetalae</taxon>
        <taxon>asterids</taxon>
        <taxon>campanulids</taxon>
        <taxon>Asterales</taxon>
        <taxon>Asteraceae</taxon>
        <taxon>Asteroideae</taxon>
        <taxon>Heliantheae alliance</taxon>
        <taxon>Millerieae</taxon>
        <taxon>Smallanthus</taxon>
    </lineage>
</organism>
<sequence>MYTDVCGNKLLMAKSCGKLQEPHIEVVDGVQCYVLLMADQKSICRIGCSQPAIAVPRTWDITEFIKEDHVPSGLHCTNVYPAYQNKYQWQEWPKFLRFLKHNRKAAYVKTESGQMYILSSRLDDEYSHAVVQYVTHEYGVTKGQTHVKSDIKNENDRIQVERRKRAFEDRHMGEFAKCKFNSSRCYSGSRVKTCSRSEHSATSLTGPRKNYACAHPSYLKTLGQSHSDWIFGAVAEFVDNSRDAKATEFDISIDMIYSSIVGKEIPMLAILDDGHGMSHEEIMKMMSFGRKQPIANDSNYIGRYGVGFKTGTMRLGRDALVLTQTTNSRSIAFLSQTLNEEKDNIEIPIVTYSRKGQFMEVDTNIQSETSSKNNLKAIMEFSPFNEYFIGEKAGMFDRQGTGTQIYIWNLDEWGSTYSLEWANGMNGGSSFHQGDIYTRSRRARSRLGQMTKQVPLDYSLRSYLEVIFLDPRMKIKVQGSFVKSRPLAKFLHKTSIENGSVLGKPVQLILGHSQIDLELGNCGIFLYWHGRLIEAYKRVGSMVHNGEKSHGIVGVIDVTNVMDDDSGRVWVHNNKQGFVDCEPYAMLEDWLSKKADEYLDNTIDKINVDKSGVRFKPDLEWVQCNKCRKWRILPSDFDSKTLPLEWFCYMKPVNGKCEMPEEKLDSGVITISSQRTGYSYKEKSAESENKEATKESLPQKRLRRGVKF</sequence>
<reference evidence="1 2" key="2">
    <citation type="journal article" date="2022" name="Mol. Ecol. Resour.">
        <title>The genomes of chicory, endive, great burdock and yacon provide insights into Asteraceae paleo-polyploidization history and plant inulin production.</title>
        <authorList>
            <person name="Fan W."/>
            <person name="Wang S."/>
            <person name="Wang H."/>
            <person name="Wang A."/>
            <person name="Jiang F."/>
            <person name="Liu H."/>
            <person name="Zhao H."/>
            <person name="Xu D."/>
            <person name="Zhang Y."/>
        </authorList>
    </citation>
    <scope>NUCLEOTIDE SEQUENCE [LARGE SCALE GENOMIC DNA]</scope>
    <source>
        <strain evidence="2">cv. Yunnan</strain>
        <tissue evidence="1">Leaves</tissue>
    </source>
</reference>
<dbReference type="Proteomes" id="UP001056120">
    <property type="component" value="Linkage Group LG22"/>
</dbReference>
<protein>
    <submittedName>
        <fullName evidence="1">Uncharacterized protein</fullName>
    </submittedName>
</protein>
<evidence type="ECO:0000313" key="1">
    <source>
        <dbReference type="EMBL" id="KAI3725743.1"/>
    </source>
</evidence>
<accession>A0ACB9BUN2</accession>
<comment type="caution">
    <text evidence="1">The sequence shown here is derived from an EMBL/GenBank/DDBJ whole genome shotgun (WGS) entry which is preliminary data.</text>
</comment>
<dbReference type="EMBL" id="CM042039">
    <property type="protein sequence ID" value="KAI3725743.1"/>
    <property type="molecule type" value="Genomic_DNA"/>
</dbReference>